<feature type="region of interest" description="Disordered" evidence="4">
    <location>
        <begin position="33"/>
        <end position="53"/>
    </location>
</feature>
<sequence>MPPELKDCEFGSISTDPLTVKGKSSRLFPTSDVTQQKQHRLRQQQQSPDHNRRSLSDRLYLAGVLHRPIDLAFLAHAVVSIVWTIVCLVLVDLPFLIWTRFSVNSERHPVSWGAFYSFCMSMSRASSSSVYNVAQLRMVSNTIALFVPLRMMHLSNYVIKTNVQIKVHLDTLLQPERKTLLETRRQLGLSEDLPGQNPSCPSSEFFESFLSDLENKSKIANLPEESGDLDSDGAYDLSGEWIEATEDPQHLSERNGGKKKSDVVILYAHGGGHVFCSAKFHRQLVARMLLEFGPGARAFVVDYRLAPEHPFPAAIHDMYAAYLYLTRPNHEALTLCTNGSGDNHPAAPVNPKNIVLAGDSAGAGLAIAFQLYMRDYVQPSLDIKLPTPPVTVLISAWTDISTSMPAAKSEHSYCYTPAPMGVNPFVDQKVFEAFPKFNFARNYLCGDANLIQNERTCSGKDVEWEWYRHLAQHPLVSPVYTADLSNLGSSVLLQTGAFDRLADDTRLHAYKLGQANPDHRVRLELYRDMVHVHPFFEFLNMAERAIRSMVDFVEEAHQQSSQGGQKKHSVGTEWVVVELDGTEKDGHDDNGCPIATLETCWRTPSLRASGSGSSLSTSQQDPDLVLR</sequence>
<feature type="domain" description="Alpha/beta hydrolase fold-3" evidence="5">
    <location>
        <begin position="265"/>
        <end position="415"/>
    </location>
</feature>
<dbReference type="PANTHER" id="PTHR48081:SF8">
    <property type="entry name" value="ALPHA_BETA HYDROLASE FOLD-3 DOMAIN-CONTAINING PROTEIN-RELATED"/>
    <property type="match status" value="1"/>
</dbReference>
<keyword evidence="7" id="KW-1185">Reference proteome</keyword>
<feature type="active site" evidence="3">
    <location>
        <position position="360"/>
    </location>
</feature>
<dbReference type="InterPro" id="IPR050300">
    <property type="entry name" value="GDXG_lipolytic_enzyme"/>
</dbReference>
<dbReference type="Proteomes" id="UP000726737">
    <property type="component" value="Unassembled WGS sequence"/>
</dbReference>
<evidence type="ECO:0000256" key="3">
    <source>
        <dbReference type="PROSITE-ProRule" id="PRU10038"/>
    </source>
</evidence>
<evidence type="ECO:0000313" key="7">
    <source>
        <dbReference type="Proteomes" id="UP000726737"/>
    </source>
</evidence>
<dbReference type="AlphaFoldDB" id="A0A9P6QEL0"/>
<dbReference type="OrthoDB" id="1662883at2759"/>
<evidence type="ECO:0000256" key="1">
    <source>
        <dbReference type="ARBA" id="ARBA00010515"/>
    </source>
</evidence>
<dbReference type="SUPFAM" id="SSF53474">
    <property type="entry name" value="alpha/beta-Hydrolases"/>
    <property type="match status" value="1"/>
</dbReference>
<organism evidence="6 7">
    <name type="scientific">Mortierella polycephala</name>
    <dbReference type="NCBI Taxonomy" id="41804"/>
    <lineage>
        <taxon>Eukaryota</taxon>
        <taxon>Fungi</taxon>
        <taxon>Fungi incertae sedis</taxon>
        <taxon>Mucoromycota</taxon>
        <taxon>Mortierellomycotina</taxon>
        <taxon>Mortierellomycetes</taxon>
        <taxon>Mortierellales</taxon>
        <taxon>Mortierellaceae</taxon>
        <taxon>Mortierella</taxon>
    </lineage>
</organism>
<protein>
    <recommendedName>
        <fullName evidence="5">Alpha/beta hydrolase fold-3 domain-containing protein</fullName>
    </recommendedName>
</protein>
<gene>
    <name evidence="6" type="ORF">BG011_000047</name>
</gene>
<feature type="region of interest" description="Disordered" evidence="4">
    <location>
        <begin position="605"/>
        <end position="627"/>
    </location>
</feature>
<dbReference type="InterPro" id="IPR013094">
    <property type="entry name" value="AB_hydrolase_3"/>
</dbReference>
<dbReference type="PROSITE" id="PS01174">
    <property type="entry name" value="LIPASE_GDXG_SER"/>
    <property type="match status" value="1"/>
</dbReference>
<dbReference type="Gene3D" id="3.40.50.1820">
    <property type="entry name" value="alpha/beta hydrolase"/>
    <property type="match status" value="1"/>
</dbReference>
<keyword evidence="2" id="KW-0378">Hydrolase</keyword>
<dbReference type="InterPro" id="IPR033140">
    <property type="entry name" value="Lipase_GDXG_put_SER_AS"/>
</dbReference>
<dbReference type="InterPro" id="IPR029058">
    <property type="entry name" value="AB_hydrolase_fold"/>
</dbReference>
<dbReference type="EMBL" id="JAAAJA010000010">
    <property type="protein sequence ID" value="KAG0266908.1"/>
    <property type="molecule type" value="Genomic_DNA"/>
</dbReference>
<comment type="similarity">
    <text evidence="1">Belongs to the 'GDXG' lipolytic enzyme family.</text>
</comment>
<feature type="compositionally biased region" description="Low complexity" evidence="4">
    <location>
        <begin position="605"/>
        <end position="618"/>
    </location>
</feature>
<evidence type="ECO:0000256" key="2">
    <source>
        <dbReference type="ARBA" id="ARBA00022801"/>
    </source>
</evidence>
<dbReference type="GO" id="GO:0016787">
    <property type="term" value="F:hydrolase activity"/>
    <property type="evidence" value="ECO:0007669"/>
    <property type="project" value="UniProtKB-KW"/>
</dbReference>
<dbReference type="PANTHER" id="PTHR48081">
    <property type="entry name" value="AB HYDROLASE SUPERFAMILY PROTEIN C4A8.06C"/>
    <property type="match status" value="1"/>
</dbReference>
<comment type="caution">
    <text evidence="6">The sequence shown here is derived from an EMBL/GenBank/DDBJ whole genome shotgun (WGS) entry which is preliminary data.</text>
</comment>
<proteinExistence type="inferred from homology"/>
<reference evidence="6" key="1">
    <citation type="journal article" date="2020" name="Fungal Divers.">
        <title>Resolving the Mortierellaceae phylogeny through synthesis of multi-gene phylogenetics and phylogenomics.</title>
        <authorList>
            <person name="Vandepol N."/>
            <person name="Liber J."/>
            <person name="Desiro A."/>
            <person name="Na H."/>
            <person name="Kennedy M."/>
            <person name="Barry K."/>
            <person name="Grigoriev I.V."/>
            <person name="Miller A.N."/>
            <person name="O'Donnell K."/>
            <person name="Stajich J.E."/>
            <person name="Bonito G."/>
        </authorList>
    </citation>
    <scope>NUCLEOTIDE SEQUENCE</scope>
    <source>
        <strain evidence="6">KOD948</strain>
    </source>
</reference>
<name>A0A9P6QEL0_9FUNG</name>
<evidence type="ECO:0000259" key="5">
    <source>
        <dbReference type="Pfam" id="PF07859"/>
    </source>
</evidence>
<accession>A0A9P6QEL0</accession>
<dbReference type="Pfam" id="PF07859">
    <property type="entry name" value="Abhydrolase_3"/>
    <property type="match status" value="1"/>
</dbReference>
<evidence type="ECO:0000313" key="6">
    <source>
        <dbReference type="EMBL" id="KAG0266908.1"/>
    </source>
</evidence>
<evidence type="ECO:0000256" key="4">
    <source>
        <dbReference type="SAM" id="MobiDB-lite"/>
    </source>
</evidence>